<name>A0A194SD28_RHOGW</name>
<dbReference type="GO" id="GO:0006406">
    <property type="term" value="P:mRNA export from nucleus"/>
    <property type="evidence" value="ECO:0007669"/>
    <property type="project" value="UniProtKB-UniRule"/>
</dbReference>
<evidence type="ECO:0000313" key="2">
    <source>
        <dbReference type="EMBL" id="KPV78350.1"/>
    </source>
</evidence>
<comment type="subunit">
    <text evidence="1">Component of the nuclear pore complex (NPC)-associated TREX-2 complex (transcription and export complex 2), composed of at least SUS1, SAC3, THP1, SEM1, and CDC31. TREX-2 contains 2 SUS1 chains. The TREX-2 complex interacts with the nucleoporin NUP1. Component of the 1.8 MDa SAGA transcription coactivator-HAT complex. SAGA is built of 5 distinct domains with specialized functions. Within the SAGA complex, SUS1, SGF11, SGF73 and UBP8 form an additional subcomplex of SAGA called the DUB module (deubiquitination module). Interacts directly with THP1, SAC3, SGF11, and with the RNA polymerase II.</text>
</comment>
<dbReference type="GO" id="GO:0005643">
    <property type="term" value="C:nuclear pore"/>
    <property type="evidence" value="ECO:0007669"/>
    <property type="project" value="UniProtKB-UniRule"/>
</dbReference>
<sequence length="108" mass="11839">MAPAPPPPPAAAPQQQHPPQDLHDLLRARLVESGEYSRIMDVLRAKLDDAGWEDSVRDAARERARVQDPPSLQALVAELEPQALGMIPADARAEVEAMVRAFVEKTVE</sequence>
<keyword evidence="1" id="KW-0156">Chromatin regulator</keyword>
<keyword evidence="1" id="KW-0813">Transport</keyword>
<keyword evidence="3" id="KW-1185">Reference proteome</keyword>
<dbReference type="GeneID" id="28975674"/>
<dbReference type="GO" id="GO:0003713">
    <property type="term" value="F:transcription coactivator activity"/>
    <property type="evidence" value="ECO:0007669"/>
    <property type="project" value="UniProtKB-UniRule"/>
</dbReference>
<dbReference type="RefSeq" id="XP_018274399.1">
    <property type="nucleotide sequence ID" value="XM_018415226.1"/>
</dbReference>
<comment type="similarity">
    <text evidence="1">Belongs to the ENY2 family.</text>
</comment>
<dbReference type="Proteomes" id="UP000053890">
    <property type="component" value="Unassembled WGS sequence"/>
</dbReference>
<comment type="subcellular location">
    <subcellularLocation>
        <location evidence="1">Nucleus</location>
        <location evidence="1">Nucleoplasm</location>
    </subcellularLocation>
    <subcellularLocation>
        <location evidence="1">Cytoplasm</location>
        <location evidence="1">P-body</location>
    </subcellularLocation>
</comment>
<dbReference type="GO" id="GO:0005654">
    <property type="term" value="C:nucleoplasm"/>
    <property type="evidence" value="ECO:0007669"/>
    <property type="project" value="UniProtKB-SubCell"/>
</dbReference>
<dbReference type="Gene3D" id="1.10.246.140">
    <property type="match status" value="1"/>
</dbReference>
<keyword evidence="1" id="KW-0811">Translocation</keyword>
<dbReference type="InterPro" id="IPR018783">
    <property type="entry name" value="TF_ENY2"/>
</dbReference>
<accession>A0A194SD28</accession>
<dbReference type="OMA" id="MIENGDW"/>
<dbReference type="Pfam" id="PF10163">
    <property type="entry name" value="EnY2"/>
    <property type="match status" value="1"/>
</dbReference>
<dbReference type="GO" id="GO:0000124">
    <property type="term" value="C:SAGA complex"/>
    <property type="evidence" value="ECO:0007669"/>
    <property type="project" value="UniProtKB-UniRule"/>
</dbReference>
<dbReference type="InterPro" id="IPR038212">
    <property type="entry name" value="TF_EnY2_sf"/>
</dbReference>
<dbReference type="EMBL" id="KQ474073">
    <property type="protein sequence ID" value="KPV78350.1"/>
    <property type="molecule type" value="Genomic_DNA"/>
</dbReference>
<evidence type="ECO:0000313" key="3">
    <source>
        <dbReference type="Proteomes" id="UP000053890"/>
    </source>
</evidence>
<dbReference type="GO" id="GO:0015031">
    <property type="term" value="P:protein transport"/>
    <property type="evidence" value="ECO:0007669"/>
    <property type="project" value="UniProtKB-KW"/>
</dbReference>
<dbReference type="GO" id="GO:0071819">
    <property type="term" value="C:DUBm complex"/>
    <property type="evidence" value="ECO:0007669"/>
    <property type="project" value="UniProtKB-UniRule"/>
</dbReference>
<comment type="function">
    <text evidence="1">Involved in mRNA export coupled transcription activation by association with both the TREX-2 and the SAGA complexes. At the promoters, SAGA is required for recruitment of the basal transcription machinery. It influences RNA polymerase II transcriptional activity through different activities such as TBP interaction and promoter selectivity, interaction with transcription activators, and chromatin modification through histone acetylation and deubiquitination. Within the SAGA complex, participates to a subcomplex required for deubiquitination of H2B and for the maintenance of steady-state H3 methylation levels. The TREX-2 complex functions in docking export-competent ribonucleoprotein particles (mRNPs) to the nuclear entrance of the nuclear pore complex (nuclear basket). TREX-2 participates in mRNA export and accurate chromatin positioning in the nucleus by tethering genes to the nuclear periphery. May also be involved in cytoplasmic mRNA decay by interaction with components of P-bodies.</text>
</comment>
<keyword evidence="1" id="KW-0010">Activator</keyword>
<dbReference type="AlphaFoldDB" id="A0A194SD28"/>
<protein>
    <recommendedName>
        <fullName evidence="1">Transcription and mRNA export factor SUS1</fullName>
    </recommendedName>
</protein>
<organism evidence="2 3">
    <name type="scientific">Rhodotorula graminis (strain WP1)</name>
    <dbReference type="NCBI Taxonomy" id="578459"/>
    <lineage>
        <taxon>Eukaryota</taxon>
        <taxon>Fungi</taxon>
        <taxon>Dikarya</taxon>
        <taxon>Basidiomycota</taxon>
        <taxon>Pucciniomycotina</taxon>
        <taxon>Microbotryomycetes</taxon>
        <taxon>Sporidiobolales</taxon>
        <taxon>Sporidiobolaceae</taxon>
        <taxon>Rhodotorula</taxon>
    </lineage>
</organism>
<evidence type="ECO:0000256" key="1">
    <source>
        <dbReference type="HAMAP-Rule" id="MF_03046"/>
    </source>
</evidence>
<gene>
    <name evidence="1" type="primary">SUS1</name>
    <name evidence="2" type="ORF">RHOBADRAFT_49154</name>
</gene>
<dbReference type="OrthoDB" id="6221744at2759"/>
<keyword evidence="1" id="KW-0539">Nucleus</keyword>
<reference evidence="2 3" key="1">
    <citation type="journal article" date="2015" name="Front. Microbiol.">
        <title>Genome sequence of the plant growth promoting endophytic yeast Rhodotorula graminis WP1.</title>
        <authorList>
            <person name="Firrincieli A."/>
            <person name="Otillar R."/>
            <person name="Salamov A."/>
            <person name="Schmutz J."/>
            <person name="Khan Z."/>
            <person name="Redman R.S."/>
            <person name="Fleck N.D."/>
            <person name="Lindquist E."/>
            <person name="Grigoriev I.V."/>
            <person name="Doty S.L."/>
        </authorList>
    </citation>
    <scope>NUCLEOTIDE SEQUENCE [LARGE SCALE GENOMIC DNA]</scope>
    <source>
        <strain evidence="2 3">WP1</strain>
    </source>
</reference>
<dbReference type="STRING" id="578459.A0A194SD28"/>
<keyword evidence="1" id="KW-0804">Transcription</keyword>
<dbReference type="HAMAP" id="MF_03046">
    <property type="entry name" value="ENY2_Sus1"/>
    <property type="match status" value="1"/>
</dbReference>
<dbReference type="GO" id="GO:0000932">
    <property type="term" value="C:P-body"/>
    <property type="evidence" value="ECO:0007669"/>
    <property type="project" value="UniProtKB-SubCell"/>
</dbReference>
<dbReference type="PANTHER" id="PTHR12514">
    <property type="entry name" value="ENHANCER OF YELLOW 2 TRANSCRIPTION FACTOR"/>
    <property type="match status" value="1"/>
</dbReference>
<proteinExistence type="inferred from homology"/>
<dbReference type="GO" id="GO:0006368">
    <property type="term" value="P:transcription elongation by RNA polymerase II"/>
    <property type="evidence" value="ECO:0007669"/>
    <property type="project" value="UniProtKB-UniRule"/>
</dbReference>
<keyword evidence="1" id="KW-0805">Transcription regulation</keyword>
<keyword evidence="1" id="KW-0653">Protein transport</keyword>
<dbReference type="GO" id="GO:0006325">
    <property type="term" value="P:chromatin organization"/>
    <property type="evidence" value="ECO:0007669"/>
    <property type="project" value="UniProtKB-KW"/>
</dbReference>
<keyword evidence="1" id="KW-0963">Cytoplasm</keyword>
<keyword evidence="1" id="KW-0509">mRNA transport</keyword>
<dbReference type="GO" id="GO:0070390">
    <property type="term" value="C:transcription export complex 2"/>
    <property type="evidence" value="ECO:0007669"/>
    <property type="project" value="UniProtKB-UniRule"/>
</dbReference>